<evidence type="ECO:0000259" key="8">
    <source>
        <dbReference type="Pfam" id="PF01435"/>
    </source>
</evidence>
<evidence type="ECO:0000256" key="5">
    <source>
        <dbReference type="ARBA" id="ARBA00023049"/>
    </source>
</evidence>
<keyword evidence="2" id="KW-0479">Metal-binding</keyword>
<reference evidence="10" key="1">
    <citation type="journal article" date="2014" name="Sci. Data">
        <title>Genomes of diverse isolates of the marine cyanobacterium Prochlorococcus.</title>
        <authorList>
            <person name="Biller S."/>
            <person name="Berube P."/>
            <person name="Thompson J."/>
            <person name="Kelly L."/>
            <person name="Roggensack S."/>
            <person name="Awad L."/>
            <person name="Roache-Johnson K."/>
            <person name="Ding H."/>
            <person name="Giovannoni S.J."/>
            <person name="Moore L.R."/>
            <person name="Chisholm S.W."/>
        </authorList>
    </citation>
    <scope>NUCLEOTIDE SEQUENCE [LARGE SCALE GENOMIC DNA]</scope>
</reference>
<feature type="domain" description="Peptidase M48" evidence="8">
    <location>
        <begin position="138"/>
        <end position="276"/>
    </location>
</feature>
<dbReference type="EMBL" id="JNAJ01000002">
    <property type="protein sequence ID" value="KGF93735.1"/>
    <property type="molecule type" value="Genomic_DNA"/>
</dbReference>
<feature type="transmembrane region" description="Helical" evidence="7">
    <location>
        <begin position="12"/>
        <end position="31"/>
    </location>
</feature>
<name>A0A0A1ZWG4_PROMR</name>
<keyword evidence="7" id="KW-1133">Transmembrane helix</keyword>
<dbReference type="OrthoDB" id="542515at2"/>
<evidence type="ECO:0000313" key="10">
    <source>
        <dbReference type="Proteomes" id="UP000030491"/>
    </source>
</evidence>
<keyword evidence="4 6" id="KW-0862">Zinc</keyword>
<accession>A0A0A1ZWG4</accession>
<keyword evidence="7" id="KW-0472">Membrane</keyword>
<comment type="cofactor">
    <cofactor evidence="6">
        <name>Zn(2+)</name>
        <dbReference type="ChEBI" id="CHEBI:29105"/>
    </cofactor>
    <text evidence="6">Binds 1 zinc ion per subunit.</text>
</comment>
<protein>
    <recommendedName>
        <fullName evidence="8">Peptidase M48 domain-containing protein</fullName>
    </recommendedName>
</protein>
<dbReference type="GO" id="GO:0046872">
    <property type="term" value="F:metal ion binding"/>
    <property type="evidence" value="ECO:0007669"/>
    <property type="project" value="UniProtKB-KW"/>
</dbReference>
<evidence type="ECO:0000313" key="9">
    <source>
        <dbReference type="EMBL" id="KGF93735.1"/>
    </source>
</evidence>
<comment type="caution">
    <text evidence="9">The sequence shown here is derived from an EMBL/GenBank/DDBJ whole genome shotgun (WGS) entry which is preliminary data.</text>
</comment>
<comment type="similarity">
    <text evidence="6">Belongs to the peptidase M48 family.</text>
</comment>
<sequence length="313" mass="36780">MLRNIKNKHSFKLFTGIFILTFSFFYLANHLRNNSTYFMPKEYKIIKKIVDKIASKNDLGNKEIPFSIASGIYMEYRAEELGLCEKDGCWYYRNLDPYKNHKKVNGVSINELINQSYLYNGIEAYAWNDVVWLSKSSFITYKDKPDYLGCTIGHELSHIVFNDHIKQSIKLSEKLKKLKDKNKVEIPINSDGTKKSDEKVQDKKDLIKELLQKELNRESEMIADNNAAKMMINAGFAKETCLDEITFIAEKSQWDADTDKESTHPGYLERSKSLQNFIAKYDKLNELKDFEPYKWNWSYNRKLNILIFSPQKY</sequence>
<evidence type="ECO:0000256" key="6">
    <source>
        <dbReference type="RuleBase" id="RU003983"/>
    </source>
</evidence>
<evidence type="ECO:0000256" key="2">
    <source>
        <dbReference type="ARBA" id="ARBA00022723"/>
    </source>
</evidence>
<evidence type="ECO:0000256" key="1">
    <source>
        <dbReference type="ARBA" id="ARBA00022670"/>
    </source>
</evidence>
<evidence type="ECO:0000256" key="3">
    <source>
        <dbReference type="ARBA" id="ARBA00022801"/>
    </source>
</evidence>
<dbReference type="Pfam" id="PF01435">
    <property type="entry name" value="Peptidase_M48"/>
    <property type="match status" value="1"/>
</dbReference>
<evidence type="ECO:0000256" key="4">
    <source>
        <dbReference type="ARBA" id="ARBA00022833"/>
    </source>
</evidence>
<dbReference type="GO" id="GO:0006508">
    <property type="term" value="P:proteolysis"/>
    <property type="evidence" value="ECO:0007669"/>
    <property type="project" value="UniProtKB-KW"/>
</dbReference>
<gene>
    <name evidence="9" type="ORF">EU93_0045</name>
</gene>
<organism evidence="9 10">
    <name type="scientific">Prochlorococcus marinus str. MIT 9116</name>
    <dbReference type="NCBI Taxonomy" id="167544"/>
    <lineage>
        <taxon>Bacteria</taxon>
        <taxon>Bacillati</taxon>
        <taxon>Cyanobacteriota</taxon>
        <taxon>Cyanophyceae</taxon>
        <taxon>Synechococcales</taxon>
        <taxon>Prochlorococcaceae</taxon>
        <taxon>Prochlorococcus</taxon>
    </lineage>
</organism>
<keyword evidence="7" id="KW-0812">Transmembrane</keyword>
<keyword evidence="5 6" id="KW-0482">Metalloprotease</keyword>
<dbReference type="AlphaFoldDB" id="A0A0A1ZWG4"/>
<dbReference type="Proteomes" id="UP000030491">
    <property type="component" value="Unassembled WGS sequence"/>
</dbReference>
<evidence type="ECO:0000256" key="7">
    <source>
        <dbReference type="SAM" id="Phobius"/>
    </source>
</evidence>
<dbReference type="GO" id="GO:0004222">
    <property type="term" value="F:metalloendopeptidase activity"/>
    <property type="evidence" value="ECO:0007669"/>
    <property type="project" value="InterPro"/>
</dbReference>
<proteinExistence type="inferred from homology"/>
<keyword evidence="1 6" id="KW-0645">Protease</keyword>
<dbReference type="InterPro" id="IPR001915">
    <property type="entry name" value="Peptidase_M48"/>
</dbReference>
<keyword evidence="3 6" id="KW-0378">Hydrolase</keyword>